<organism evidence="9 10">
    <name type="scientific">Neptuniibacter caesariensis</name>
    <dbReference type="NCBI Taxonomy" id="207954"/>
    <lineage>
        <taxon>Bacteria</taxon>
        <taxon>Pseudomonadati</taxon>
        <taxon>Pseudomonadota</taxon>
        <taxon>Gammaproteobacteria</taxon>
        <taxon>Oceanospirillales</taxon>
        <taxon>Oceanospirillaceae</taxon>
        <taxon>Neptuniibacter</taxon>
    </lineage>
</organism>
<reference evidence="9 10" key="1">
    <citation type="submission" date="2017-10" db="EMBL/GenBank/DDBJ databases">
        <title>Novel microbial diversity and functional potential in the marine mammal oral microbiome.</title>
        <authorList>
            <person name="Dudek N.K."/>
            <person name="Sun C.L."/>
            <person name="Burstein D."/>
            <person name="Kantor R.S."/>
            <person name="Aliaga Goltsman D.S."/>
            <person name="Bik E.M."/>
            <person name="Thomas B.C."/>
            <person name="Banfield J.F."/>
            <person name="Relman D.A."/>
        </authorList>
    </citation>
    <scope>NUCLEOTIDE SEQUENCE [LARGE SCALE GENOMIC DNA]</scope>
    <source>
        <strain evidence="9">DOLJORAL78_47_21</strain>
    </source>
</reference>
<comment type="similarity">
    <text evidence="2">Belongs to the PqiA family.</text>
</comment>
<evidence type="ECO:0000256" key="3">
    <source>
        <dbReference type="ARBA" id="ARBA00022475"/>
    </source>
</evidence>
<proteinExistence type="inferred from homology"/>
<evidence type="ECO:0000313" key="9">
    <source>
        <dbReference type="EMBL" id="PIE24925.1"/>
    </source>
</evidence>
<dbReference type="GO" id="GO:0005886">
    <property type="term" value="C:plasma membrane"/>
    <property type="evidence" value="ECO:0007669"/>
    <property type="project" value="UniProtKB-SubCell"/>
</dbReference>
<keyword evidence="4" id="KW-0997">Cell inner membrane</keyword>
<dbReference type="PANTHER" id="PTHR30462">
    <property type="entry name" value="INTERMEMBRANE TRANSPORT PROTEIN PQIB-RELATED"/>
    <property type="match status" value="1"/>
</dbReference>
<dbReference type="Pfam" id="PF04403">
    <property type="entry name" value="PqiA"/>
    <property type="match status" value="2"/>
</dbReference>
<evidence type="ECO:0000256" key="5">
    <source>
        <dbReference type="ARBA" id="ARBA00022692"/>
    </source>
</evidence>
<evidence type="ECO:0000256" key="4">
    <source>
        <dbReference type="ARBA" id="ARBA00022519"/>
    </source>
</evidence>
<feature type="transmembrane region" description="Helical" evidence="8">
    <location>
        <begin position="344"/>
        <end position="365"/>
    </location>
</feature>
<gene>
    <name evidence="9" type="ORF">CSA60_02780</name>
</gene>
<evidence type="ECO:0000313" key="10">
    <source>
        <dbReference type="Proteomes" id="UP000243469"/>
    </source>
</evidence>
<comment type="caution">
    <text evidence="9">The sequence shown here is derived from an EMBL/GenBank/DDBJ whole genome shotgun (WGS) entry which is preliminary data.</text>
</comment>
<keyword evidence="7 8" id="KW-0472">Membrane</keyword>
<name>A0A2G6JND9_NEPCE</name>
<feature type="transmembrane region" description="Helical" evidence="8">
    <location>
        <begin position="44"/>
        <end position="67"/>
    </location>
</feature>
<dbReference type="PANTHER" id="PTHR30462:SF3">
    <property type="entry name" value="INTERMEMBRANE TRANSPORT PROTEIN PQIA"/>
    <property type="match status" value="1"/>
</dbReference>
<sequence>MTKHACLHCDHIVTLPPLTASQVALCPYCGYKLAQPHTNPSPSVMALGISALIMLICALCFPFLSFSRQGLSHQVSLPETVPILFEQQYAVLAVFFAVLAIVLPLLILVLLMFQHTGVLRRLPRVYAQRLVRFTLAIHPWAMAEIFLVGVLVSMVKVMSLADIGFGWSFWAYTAFVLLYIGCLSRLNKAYLWQQIQCDSQVNTNPACDTSRAIDSGLHHCHSCDLLSRDVRCPRCNAHNHLRKPYSIQYTLAWLVTAMLFCIPANLLPIMYTTTLGNPSGTTIIAGVITLWEMGSYPIAMIIFFASIILPLAKGMVLVWLCYISRQPSVTQKATPTQIYRITELIGKWSMIDVFVVLVLVTLVQLGNLISITPGLGVVCFGAMVVCQMISAHAFDPRLMWDTPESIKGVS</sequence>
<keyword evidence="3" id="KW-1003">Cell membrane</keyword>
<evidence type="ECO:0000256" key="7">
    <source>
        <dbReference type="ARBA" id="ARBA00023136"/>
    </source>
</evidence>
<evidence type="ECO:0000256" key="6">
    <source>
        <dbReference type="ARBA" id="ARBA00022989"/>
    </source>
</evidence>
<dbReference type="Proteomes" id="UP000243469">
    <property type="component" value="Unassembled WGS sequence"/>
</dbReference>
<keyword evidence="6 8" id="KW-1133">Transmembrane helix</keyword>
<dbReference type="InterPro" id="IPR051800">
    <property type="entry name" value="PqiA-PqiB_transport"/>
</dbReference>
<feature type="transmembrane region" description="Helical" evidence="8">
    <location>
        <begin position="87"/>
        <end position="113"/>
    </location>
</feature>
<feature type="transmembrane region" description="Helical" evidence="8">
    <location>
        <begin position="371"/>
        <end position="390"/>
    </location>
</feature>
<evidence type="ECO:0000256" key="2">
    <source>
        <dbReference type="ARBA" id="ARBA00007555"/>
    </source>
</evidence>
<dbReference type="InterPro" id="IPR007498">
    <property type="entry name" value="PqiA-like"/>
</dbReference>
<protein>
    <submittedName>
        <fullName evidence="9">Paraquat-inducible protein</fullName>
    </submittedName>
</protein>
<comment type="subcellular location">
    <subcellularLocation>
        <location evidence="1">Cell inner membrane</location>
        <topology evidence="1">Multi-pass membrane protein</topology>
    </subcellularLocation>
</comment>
<evidence type="ECO:0000256" key="1">
    <source>
        <dbReference type="ARBA" id="ARBA00004429"/>
    </source>
</evidence>
<dbReference type="AlphaFoldDB" id="A0A2G6JND9"/>
<dbReference type="NCBIfam" id="TIGR00155">
    <property type="entry name" value="pqiA_fam"/>
    <property type="match status" value="1"/>
</dbReference>
<keyword evidence="5 8" id="KW-0812">Transmembrane</keyword>
<dbReference type="InterPro" id="IPR005219">
    <property type="entry name" value="PqiA-like_proteobact"/>
</dbReference>
<dbReference type="EMBL" id="PDSH01000015">
    <property type="protein sequence ID" value="PIE24925.1"/>
    <property type="molecule type" value="Genomic_DNA"/>
</dbReference>
<evidence type="ECO:0000256" key="8">
    <source>
        <dbReference type="SAM" id="Phobius"/>
    </source>
</evidence>
<feature type="transmembrane region" description="Helical" evidence="8">
    <location>
        <begin position="133"/>
        <end position="155"/>
    </location>
</feature>
<feature type="transmembrane region" description="Helical" evidence="8">
    <location>
        <begin position="298"/>
        <end position="323"/>
    </location>
</feature>
<feature type="transmembrane region" description="Helical" evidence="8">
    <location>
        <begin position="251"/>
        <end position="271"/>
    </location>
</feature>
<accession>A0A2G6JND9</accession>
<feature type="transmembrane region" description="Helical" evidence="8">
    <location>
        <begin position="167"/>
        <end position="186"/>
    </location>
</feature>